<dbReference type="AlphaFoldDB" id="A0A847D7B4"/>
<comment type="catalytic activity">
    <reaction evidence="6">
        <text>alpha-D-glucose 1-phosphate + UTP + H(+) = UDP-alpha-D-glucose + diphosphate</text>
        <dbReference type="Rhea" id="RHEA:19889"/>
        <dbReference type="ChEBI" id="CHEBI:15378"/>
        <dbReference type="ChEBI" id="CHEBI:33019"/>
        <dbReference type="ChEBI" id="CHEBI:46398"/>
        <dbReference type="ChEBI" id="CHEBI:58601"/>
        <dbReference type="ChEBI" id="CHEBI:58885"/>
        <dbReference type="EC" id="2.7.7.9"/>
    </reaction>
</comment>
<evidence type="ECO:0000256" key="6">
    <source>
        <dbReference type="ARBA" id="ARBA00048128"/>
    </source>
</evidence>
<accession>A0A847D7B4</accession>
<evidence type="ECO:0000256" key="1">
    <source>
        <dbReference type="ARBA" id="ARBA00005136"/>
    </source>
</evidence>
<evidence type="ECO:0000256" key="4">
    <source>
        <dbReference type="ARBA" id="ARBA00022679"/>
    </source>
</evidence>
<dbReference type="Gene3D" id="3.90.550.10">
    <property type="entry name" value="Spore Coat Polysaccharide Biosynthesis Protein SpsA, Chain A"/>
    <property type="match status" value="1"/>
</dbReference>
<sequence length="293" mass="32296">MGKIKKAIITAADFGADFLPATKAMPKEMLPIVDTPVIQFVVEEAIASGIEEILIISGKNKSTIGNHFDRNVHLEKLLSEKNENEKLAVLAKSDVPNIHYIRQAYPNGLGDAILHAEAFVGDEPFVILLGDDIMPNGTPLTRTLMDLYDEFQTPIIAMMKTGMEELAHSGVVEVNEARGENLFSISHVFEKVGSSVAANDFGIIGRYVMTPEIFSKLHALSEEAKPELQLTDAIDALNSEQEVLAYEYKGKRYDAGDKYGLLLANIELGLKHKETAKPLAGYLKELSKQLKRE</sequence>
<gene>
    <name evidence="8" type="ORF">GX662_09755</name>
</gene>
<keyword evidence="4 8" id="KW-0808">Transferase</keyword>
<dbReference type="Proteomes" id="UP000589373">
    <property type="component" value="Unassembled WGS sequence"/>
</dbReference>
<dbReference type="EMBL" id="JAAZCD010000221">
    <property type="protein sequence ID" value="NLD32518.1"/>
    <property type="molecule type" value="Genomic_DNA"/>
</dbReference>
<comment type="pathway">
    <text evidence="1">Carbohydrate metabolism; nucleotide-sugar metabolism.</text>
</comment>
<dbReference type="Pfam" id="PF00483">
    <property type="entry name" value="NTP_transferase"/>
    <property type="match status" value="1"/>
</dbReference>
<comment type="caution">
    <text evidence="8">The sequence shown here is derived from an EMBL/GenBank/DDBJ whole genome shotgun (WGS) entry which is preliminary data.</text>
</comment>
<dbReference type="RefSeq" id="WP_276647238.1">
    <property type="nucleotide sequence ID" value="NZ_JAAZCD010000221.1"/>
</dbReference>
<evidence type="ECO:0000256" key="2">
    <source>
        <dbReference type="ARBA" id="ARBA00006890"/>
    </source>
</evidence>
<feature type="domain" description="Nucleotidyl transferase" evidence="7">
    <location>
        <begin position="6"/>
        <end position="262"/>
    </location>
</feature>
<dbReference type="InterPro" id="IPR029044">
    <property type="entry name" value="Nucleotide-diphossugar_trans"/>
</dbReference>
<name>A0A847D7B4_9LACT</name>
<dbReference type="PANTHER" id="PTHR43197:SF1">
    <property type="entry name" value="UTP--GLUCOSE-1-PHOSPHATE URIDYLYLTRANSFERASE"/>
    <property type="match status" value="1"/>
</dbReference>
<dbReference type="EC" id="2.7.7.9" evidence="3"/>
<dbReference type="GO" id="GO:0006011">
    <property type="term" value="P:UDP-alpha-D-glucose metabolic process"/>
    <property type="evidence" value="ECO:0007669"/>
    <property type="project" value="InterPro"/>
</dbReference>
<evidence type="ECO:0000256" key="5">
    <source>
        <dbReference type="ARBA" id="ARBA00022695"/>
    </source>
</evidence>
<evidence type="ECO:0000313" key="9">
    <source>
        <dbReference type="Proteomes" id="UP000589373"/>
    </source>
</evidence>
<protein>
    <recommendedName>
        <fullName evidence="3">UTP--glucose-1-phosphate uridylyltransferase</fullName>
        <ecNumber evidence="3">2.7.7.9</ecNumber>
    </recommendedName>
</protein>
<reference evidence="8 9" key="1">
    <citation type="journal article" date="2020" name="Biotechnol. Biofuels">
        <title>New insights from the biogas microbiome by comprehensive genome-resolved metagenomics of nearly 1600 species originating from multiple anaerobic digesters.</title>
        <authorList>
            <person name="Campanaro S."/>
            <person name="Treu L."/>
            <person name="Rodriguez-R L.M."/>
            <person name="Kovalovszki A."/>
            <person name="Ziels R.M."/>
            <person name="Maus I."/>
            <person name="Zhu X."/>
            <person name="Kougias P.G."/>
            <person name="Basile A."/>
            <person name="Luo G."/>
            <person name="Schluter A."/>
            <person name="Konstantinidis K.T."/>
            <person name="Angelidaki I."/>
        </authorList>
    </citation>
    <scope>NUCLEOTIDE SEQUENCE [LARGE SCALE GENOMIC DNA]</scope>
    <source>
        <strain evidence="8">AS07pgkLD_105</strain>
    </source>
</reference>
<evidence type="ECO:0000259" key="7">
    <source>
        <dbReference type="Pfam" id="PF00483"/>
    </source>
</evidence>
<comment type="similarity">
    <text evidence="2">Belongs to the UDPGP type 2 family.</text>
</comment>
<evidence type="ECO:0000313" key="8">
    <source>
        <dbReference type="EMBL" id="NLD32518.1"/>
    </source>
</evidence>
<keyword evidence="5 8" id="KW-0548">Nucleotidyltransferase</keyword>
<dbReference type="GO" id="GO:0003983">
    <property type="term" value="F:UTP:glucose-1-phosphate uridylyltransferase activity"/>
    <property type="evidence" value="ECO:0007669"/>
    <property type="project" value="UniProtKB-EC"/>
</dbReference>
<organism evidence="8 9">
    <name type="scientific">Trichococcus flocculiformis</name>
    <dbReference type="NCBI Taxonomy" id="82803"/>
    <lineage>
        <taxon>Bacteria</taxon>
        <taxon>Bacillati</taxon>
        <taxon>Bacillota</taxon>
        <taxon>Bacilli</taxon>
        <taxon>Lactobacillales</taxon>
        <taxon>Carnobacteriaceae</taxon>
        <taxon>Trichococcus</taxon>
    </lineage>
</organism>
<dbReference type="InterPro" id="IPR005771">
    <property type="entry name" value="GalU_uridylyltTrfase_bac/arc"/>
</dbReference>
<dbReference type="PANTHER" id="PTHR43197">
    <property type="entry name" value="UTP--GLUCOSE-1-PHOSPHATE URIDYLYLTRANSFERASE"/>
    <property type="match status" value="1"/>
</dbReference>
<dbReference type="InterPro" id="IPR005835">
    <property type="entry name" value="NTP_transferase_dom"/>
</dbReference>
<dbReference type="UniPathway" id="UPA00215"/>
<proteinExistence type="inferred from homology"/>
<evidence type="ECO:0000256" key="3">
    <source>
        <dbReference type="ARBA" id="ARBA00012415"/>
    </source>
</evidence>
<dbReference type="SUPFAM" id="SSF53448">
    <property type="entry name" value="Nucleotide-diphospho-sugar transferases"/>
    <property type="match status" value="1"/>
</dbReference>